<sequence length="184" mass="21568">MAKFLKMAVPAAGMIAASAALASPAQAQGYDRDGRAAERIVGAVLSEVLGGQPYYRDRYDRYDRRGIRGEREAVDRCARRVDARILRDYRGRYGPGGQVTDITHVERTRYGWKVYGTATSGRNVYGYDRYSRYDRNSRYNRYDRRGGDLNWNCEIEYNGRIRDTDVDRNDRYDDRRYRNYGYRY</sequence>
<dbReference type="RefSeq" id="WP_252113819.1">
    <property type="nucleotide sequence ID" value="NZ_JAMSHT010000001.1"/>
</dbReference>
<gene>
    <name evidence="2" type="ORF">NDO55_07245</name>
</gene>
<evidence type="ECO:0000256" key="1">
    <source>
        <dbReference type="SAM" id="SignalP"/>
    </source>
</evidence>
<name>A0A9X2ELF0_9SPHN</name>
<accession>A0A9X2ELF0</accession>
<reference evidence="2" key="1">
    <citation type="submission" date="2022-06" db="EMBL/GenBank/DDBJ databases">
        <title>Sphingomicrobium sedimins sp. nov., a marine bacterium isolated from tidal flat.</title>
        <authorList>
            <person name="Kim C.-H."/>
            <person name="Yoo Y."/>
            <person name="Kim J.-J."/>
        </authorList>
    </citation>
    <scope>NUCLEOTIDE SEQUENCE</scope>
    <source>
        <strain evidence="2">GRR-S6-50</strain>
    </source>
</reference>
<organism evidence="2 3">
    <name type="scientific">Sphingomicrobium sediminis</name>
    <dbReference type="NCBI Taxonomy" id="2950949"/>
    <lineage>
        <taxon>Bacteria</taxon>
        <taxon>Pseudomonadati</taxon>
        <taxon>Pseudomonadota</taxon>
        <taxon>Alphaproteobacteria</taxon>
        <taxon>Sphingomonadales</taxon>
        <taxon>Sphingomonadaceae</taxon>
        <taxon>Sphingomicrobium</taxon>
    </lineage>
</organism>
<proteinExistence type="predicted"/>
<evidence type="ECO:0008006" key="4">
    <source>
        <dbReference type="Google" id="ProtNLM"/>
    </source>
</evidence>
<keyword evidence="3" id="KW-1185">Reference proteome</keyword>
<comment type="caution">
    <text evidence="2">The sequence shown here is derived from an EMBL/GenBank/DDBJ whole genome shotgun (WGS) entry which is preliminary data.</text>
</comment>
<evidence type="ECO:0000313" key="2">
    <source>
        <dbReference type="EMBL" id="MCM8557614.1"/>
    </source>
</evidence>
<dbReference type="EMBL" id="JAMSHT010000001">
    <property type="protein sequence ID" value="MCM8557614.1"/>
    <property type="molecule type" value="Genomic_DNA"/>
</dbReference>
<evidence type="ECO:0000313" key="3">
    <source>
        <dbReference type="Proteomes" id="UP001155128"/>
    </source>
</evidence>
<feature type="chain" id="PRO_5040859455" description="17 kDa surface antigen" evidence="1">
    <location>
        <begin position="23"/>
        <end position="184"/>
    </location>
</feature>
<dbReference type="AlphaFoldDB" id="A0A9X2ELF0"/>
<keyword evidence="1" id="KW-0732">Signal</keyword>
<dbReference type="Proteomes" id="UP001155128">
    <property type="component" value="Unassembled WGS sequence"/>
</dbReference>
<protein>
    <recommendedName>
        <fullName evidence="4">17 kDa surface antigen</fullName>
    </recommendedName>
</protein>
<feature type="signal peptide" evidence="1">
    <location>
        <begin position="1"/>
        <end position="22"/>
    </location>
</feature>